<evidence type="ECO:0000313" key="2">
    <source>
        <dbReference type="EMBL" id="SFN79687.1"/>
    </source>
</evidence>
<dbReference type="RefSeq" id="WP_091649918.1">
    <property type="nucleotide sequence ID" value="NZ_FOVW01000002.1"/>
</dbReference>
<proteinExistence type="predicted"/>
<evidence type="ECO:0000256" key="1">
    <source>
        <dbReference type="SAM" id="Phobius"/>
    </source>
</evidence>
<organism evidence="2 3">
    <name type="scientific">Algoriphagus ornithinivorans</name>
    <dbReference type="NCBI Taxonomy" id="226506"/>
    <lineage>
        <taxon>Bacteria</taxon>
        <taxon>Pseudomonadati</taxon>
        <taxon>Bacteroidota</taxon>
        <taxon>Cytophagia</taxon>
        <taxon>Cytophagales</taxon>
        <taxon>Cyclobacteriaceae</taxon>
        <taxon>Algoriphagus</taxon>
    </lineage>
</organism>
<dbReference type="Proteomes" id="UP000199564">
    <property type="component" value="Unassembled WGS sequence"/>
</dbReference>
<name>A0A1I5BY99_9BACT</name>
<sequence>MNNIDLETLEAYLDGKLASEEKILLENSLKEDASLREELELLKLSREAIAMNSWAELISGTQKSFLKERKKADSKATPLWSWAGRIAAGLSFLLVVATVVLFVTTSQNSMVENFYSYQIPVMRGEQNTFSQIQDAYLNQDYELIESLRSQVSQSDLESLFILAMADLENEKSASAEIILKDLETRSSQLEEPVFSEEIDYYLIQSLLQQEKYDEAELRLEKILQDPSHRYFKNFTKLDLWKIRILKLKKGL</sequence>
<keyword evidence="1" id="KW-0812">Transmembrane</keyword>
<gene>
    <name evidence="2" type="ORF">SAMN04488519_10284</name>
</gene>
<reference evidence="3" key="1">
    <citation type="submission" date="2016-10" db="EMBL/GenBank/DDBJ databases">
        <authorList>
            <person name="Varghese N."/>
            <person name="Submissions S."/>
        </authorList>
    </citation>
    <scope>NUCLEOTIDE SEQUENCE [LARGE SCALE GENOMIC DNA]</scope>
    <source>
        <strain evidence="3">DSM 15282</strain>
    </source>
</reference>
<keyword evidence="1" id="KW-0472">Membrane</keyword>
<evidence type="ECO:0000313" key="3">
    <source>
        <dbReference type="Proteomes" id="UP000199564"/>
    </source>
</evidence>
<keyword evidence="3" id="KW-1185">Reference proteome</keyword>
<dbReference type="EMBL" id="FOVW01000002">
    <property type="protein sequence ID" value="SFN79687.1"/>
    <property type="molecule type" value="Genomic_DNA"/>
</dbReference>
<evidence type="ECO:0008006" key="4">
    <source>
        <dbReference type="Google" id="ProtNLM"/>
    </source>
</evidence>
<keyword evidence="1" id="KW-1133">Transmembrane helix</keyword>
<dbReference type="STRING" id="226506.SAMN04488519_10284"/>
<protein>
    <recommendedName>
        <fullName evidence="4">Tetratricopeptide repeat-containing protein</fullName>
    </recommendedName>
</protein>
<feature type="transmembrane region" description="Helical" evidence="1">
    <location>
        <begin position="79"/>
        <end position="103"/>
    </location>
</feature>
<accession>A0A1I5BY99</accession>
<dbReference type="AlphaFoldDB" id="A0A1I5BY99"/>